<organism evidence="2 3">
    <name type="scientific">Kitasatospora gansuensis</name>
    <dbReference type="NCBI Taxonomy" id="258050"/>
    <lineage>
        <taxon>Bacteria</taxon>
        <taxon>Bacillati</taxon>
        <taxon>Actinomycetota</taxon>
        <taxon>Actinomycetes</taxon>
        <taxon>Kitasatosporales</taxon>
        <taxon>Streptomycetaceae</taxon>
        <taxon>Kitasatospora</taxon>
    </lineage>
</organism>
<dbReference type="Proteomes" id="UP000573327">
    <property type="component" value="Unassembled WGS sequence"/>
</dbReference>
<evidence type="ECO:0000256" key="1">
    <source>
        <dbReference type="SAM" id="SignalP"/>
    </source>
</evidence>
<dbReference type="EMBL" id="JACHJR010000001">
    <property type="protein sequence ID" value="MBB4948842.1"/>
    <property type="molecule type" value="Genomic_DNA"/>
</dbReference>
<accession>A0A7W7SEJ1</accession>
<name>A0A7W7SEJ1_9ACTN</name>
<feature type="chain" id="PRO_5030914299" evidence="1">
    <location>
        <begin position="39"/>
        <end position="194"/>
    </location>
</feature>
<reference evidence="2 3" key="1">
    <citation type="submission" date="2020-08" db="EMBL/GenBank/DDBJ databases">
        <title>Sequencing the genomes of 1000 actinobacteria strains.</title>
        <authorList>
            <person name="Klenk H.-P."/>
        </authorList>
    </citation>
    <scope>NUCLEOTIDE SEQUENCE [LARGE SCALE GENOMIC DNA]</scope>
    <source>
        <strain evidence="2 3">DSM 44786</strain>
    </source>
</reference>
<evidence type="ECO:0000313" key="3">
    <source>
        <dbReference type="Proteomes" id="UP000573327"/>
    </source>
</evidence>
<comment type="caution">
    <text evidence="2">The sequence shown here is derived from an EMBL/GenBank/DDBJ whole genome shotgun (WGS) entry which is preliminary data.</text>
</comment>
<dbReference type="RefSeq" id="WP_184918754.1">
    <property type="nucleotide sequence ID" value="NZ_JACHJR010000001.1"/>
</dbReference>
<feature type="signal peptide" evidence="1">
    <location>
        <begin position="1"/>
        <end position="38"/>
    </location>
</feature>
<keyword evidence="3" id="KW-1185">Reference proteome</keyword>
<protein>
    <submittedName>
        <fullName evidence="2">Uncharacterized protein</fullName>
    </submittedName>
</protein>
<evidence type="ECO:0000313" key="2">
    <source>
        <dbReference type="EMBL" id="MBB4948842.1"/>
    </source>
</evidence>
<gene>
    <name evidence="2" type="ORF">F4556_004377</name>
</gene>
<sequence length="194" mass="20029">MPEALPTGSRPWRTRLARRAAAAAMPVLLAFGTLPAAAAPAPARAALPFLVTEHVSATLSTLSAAPGESVDVILTMTVPPEGVPQTEDPRAGSVLSLKADTGLWDVTDGCMVLSGSTPTRCSTNYAAQIANWFGGGIRQPGVIRLLFRSTVALDAEPGTHSLTLRGTPGTLPLETAEADGLFTVLDPDSDQTDG</sequence>
<dbReference type="AlphaFoldDB" id="A0A7W7SEJ1"/>
<proteinExistence type="predicted"/>
<keyword evidence="1" id="KW-0732">Signal</keyword>